<protein>
    <submittedName>
        <fullName evidence="2">Uncharacterized protein</fullName>
    </submittedName>
</protein>
<evidence type="ECO:0000313" key="3">
    <source>
        <dbReference type="Proteomes" id="UP000189966"/>
    </source>
</evidence>
<keyword evidence="1" id="KW-0472">Membrane</keyword>
<dbReference type="EMBL" id="FUZI01000002">
    <property type="protein sequence ID" value="SKC32129.1"/>
    <property type="molecule type" value="Genomic_DNA"/>
</dbReference>
<organism evidence="2 3">
    <name type="scientific">Photobacterium piscicola</name>
    <dbReference type="NCBI Taxonomy" id="1378299"/>
    <lineage>
        <taxon>Bacteria</taxon>
        <taxon>Pseudomonadati</taxon>
        <taxon>Pseudomonadota</taxon>
        <taxon>Gammaproteobacteria</taxon>
        <taxon>Vibrionales</taxon>
        <taxon>Vibrionaceae</taxon>
        <taxon>Photobacterium</taxon>
    </lineage>
</organism>
<evidence type="ECO:0000256" key="1">
    <source>
        <dbReference type="SAM" id="Phobius"/>
    </source>
</evidence>
<dbReference type="Proteomes" id="UP000189966">
    <property type="component" value="Unassembled WGS sequence"/>
</dbReference>
<dbReference type="RefSeq" id="WP_080156914.1">
    <property type="nucleotide sequence ID" value="NZ_CP175534.1"/>
</dbReference>
<keyword evidence="1" id="KW-1133">Transmembrane helix</keyword>
<reference evidence="2 3" key="1">
    <citation type="submission" date="2017-02" db="EMBL/GenBank/DDBJ databases">
        <authorList>
            <person name="Peterson S.W."/>
        </authorList>
    </citation>
    <scope>NUCLEOTIDE SEQUENCE [LARGE SCALE GENOMIC DNA]</scope>
    <source>
        <strain evidence="3">type strain: NCCB 100098</strain>
    </source>
</reference>
<gene>
    <name evidence="2" type="ORF">CZ809_01643</name>
</gene>
<keyword evidence="1" id="KW-0812">Transmembrane</keyword>
<proteinExistence type="predicted"/>
<name>A0A1T5HZ72_9GAMM</name>
<sequence length="93" mass="10593">MTQQCPHCQIEIHAPKLNAYEDNFVCPHCAATLSHSQIDIFLYAFCFIALSALLLILVGHVNTFIALVFAAVGYRLCRSKLFESHFRLIRCTY</sequence>
<feature type="transmembrane region" description="Helical" evidence="1">
    <location>
        <begin position="40"/>
        <end position="72"/>
    </location>
</feature>
<dbReference type="AlphaFoldDB" id="A0A1T5HZ72"/>
<accession>A0A1T5HZ72</accession>
<evidence type="ECO:0000313" key="2">
    <source>
        <dbReference type="EMBL" id="SKC32129.1"/>
    </source>
</evidence>